<dbReference type="RefSeq" id="WP_185270792.1">
    <property type="nucleotide sequence ID" value="NZ_CP055156.1"/>
</dbReference>
<dbReference type="InterPro" id="IPR006016">
    <property type="entry name" value="UspA"/>
</dbReference>
<evidence type="ECO:0000313" key="3">
    <source>
        <dbReference type="Proteomes" id="UP000515237"/>
    </source>
</evidence>
<gene>
    <name evidence="2" type="ORF">HUW51_16865</name>
</gene>
<proteinExistence type="predicted"/>
<evidence type="ECO:0000259" key="1">
    <source>
        <dbReference type="Pfam" id="PF00582"/>
    </source>
</evidence>
<dbReference type="Pfam" id="PF00582">
    <property type="entry name" value="Usp"/>
    <property type="match status" value="1"/>
</dbReference>
<protein>
    <submittedName>
        <fullName evidence="2">Universal stress protein</fullName>
    </submittedName>
</protein>
<dbReference type="Gene3D" id="3.40.50.12370">
    <property type="match status" value="1"/>
</dbReference>
<organism evidence="2 3">
    <name type="scientific">Adhaeribacter swui</name>
    <dbReference type="NCBI Taxonomy" id="2086471"/>
    <lineage>
        <taxon>Bacteria</taxon>
        <taxon>Pseudomonadati</taxon>
        <taxon>Bacteroidota</taxon>
        <taxon>Cytophagia</taxon>
        <taxon>Cytophagales</taxon>
        <taxon>Hymenobacteraceae</taxon>
        <taxon>Adhaeribacter</taxon>
    </lineage>
</organism>
<dbReference type="SUPFAM" id="SSF52402">
    <property type="entry name" value="Adenine nucleotide alpha hydrolases-like"/>
    <property type="match status" value="2"/>
</dbReference>
<sequence length="273" mass="31055">MKKIIIPTDLSTRSLDLIKYGLQIMKGQTCQIILLQLIPLPDSITELIMLPREEETLANINTPFHKALERIRKLYAIEISSLEVVPLYGGNALKIRNFIDNHGIDLVLCPVADTHYADPNSGETFSSLIKDVSCPVLYIPSELDSLQFRKIVYLLDTDDKYTLLLHDLLLNLTAGTDYYVTFLIIFKPESARGKLEQVLNKVYRNEKLKGVNCSVHLIQEKDFKGGVYTFVEEFKTDLLVTGRKKNLLGNLFTRKRISKDVAKHTKVPFLTIS</sequence>
<reference evidence="2 3" key="1">
    <citation type="journal article" date="2018" name="Int. J. Syst. Evol. Microbiol.">
        <title>Adhaeribacter swui sp. nov., isolated from wet mud.</title>
        <authorList>
            <person name="Kim D.U."/>
            <person name="Kim K.W."/>
            <person name="Kang M.S."/>
            <person name="Kim J.Y."/>
            <person name="Jang J.H."/>
            <person name="Kim M.K."/>
        </authorList>
    </citation>
    <scope>NUCLEOTIDE SEQUENCE [LARGE SCALE GENOMIC DNA]</scope>
    <source>
        <strain evidence="2 3">KCTC 52873</strain>
    </source>
</reference>
<dbReference type="KEGG" id="aswu:HUW51_16865"/>
<dbReference type="AlphaFoldDB" id="A0A7G7GAX7"/>
<evidence type="ECO:0000313" key="2">
    <source>
        <dbReference type="EMBL" id="QNF34311.1"/>
    </source>
</evidence>
<name>A0A7G7GAX7_9BACT</name>
<feature type="domain" description="UspA" evidence="1">
    <location>
        <begin position="1"/>
        <end position="139"/>
    </location>
</feature>
<dbReference type="EMBL" id="CP055156">
    <property type="protein sequence ID" value="QNF34311.1"/>
    <property type="molecule type" value="Genomic_DNA"/>
</dbReference>
<dbReference type="Proteomes" id="UP000515237">
    <property type="component" value="Chromosome"/>
</dbReference>
<accession>A0A7G7GAX7</accession>
<keyword evidence="3" id="KW-1185">Reference proteome</keyword>